<evidence type="ECO:0000256" key="1">
    <source>
        <dbReference type="SAM" id="MobiDB-lite"/>
    </source>
</evidence>
<protein>
    <recommendedName>
        <fullName evidence="4">HNH endonuclease</fullName>
    </recommendedName>
</protein>
<reference evidence="2 3" key="1">
    <citation type="submission" date="2020-08" db="EMBL/GenBank/DDBJ databases">
        <title>Amycolatopsis echigonensis JCM 21831.</title>
        <authorList>
            <person name="Tedsree N."/>
            <person name="Kuncharoen N."/>
            <person name="Likhitwitayawuid K."/>
            <person name="Tanasupawat S."/>
        </authorList>
    </citation>
    <scope>NUCLEOTIDE SEQUENCE [LARGE SCALE GENOMIC DNA]</scope>
    <source>
        <strain evidence="2 3">JCM 21831</strain>
    </source>
</reference>
<comment type="caution">
    <text evidence="2">The sequence shown here is derived from an EMBL/GenBank/DDBJ whole genome shotgun (WGS) entry which is preliminary data.</text>
</comment>
<evidence type="ECO:0000313" key="2">
    <source>
        <dbReference type="EMBL" id="MBB2502935.1"/>
    </source>
</evidence>
<gene>
    <name evidence="2" type="ORF">H5411_27845</name>
</gene>
<accession>A0A8E2B709</accession>
<dbReference type="AlphaFoldDB" id="A0A8E2B709"/>
<feature type="region of interest" description="Disordered" evidence="1">
    <location>
        <begin position="54"/>
        <end position="92"/>
    </location>
</feature>
<evidence type="ECO:0008006" key="4">
    <source>
        <dbReference type="Google" id="ProtNLM"/>
    </source>
</evidence>
<dbReference type="Proteomes" id="UP000550260">
    <property type="component" value="Unassembled WGS sequence"/>
</dbReference>
<sequence>MPSTGTTTQRGYGAYHQRIRASLAPRVATGSVRCARCGQLIRSGQAWDLGHADGTGKREYQGPEHATCNRSAGGRTGRSRTLDPAPRPVTRW</sequence>
<name>A0A8E2B709_9PSEU</name>
<dbReference type="EMBL" id="JACJHR010000045">
    <property type="protein sequence ID" value="MBB2502935.1"/>
    <property type="molecule type" value="Genomic_DNA"/>
</dbReference>
<evidence type="ECO:0000313" key="3">
    <source>
        <dbReference type="Proteomes" id="UP000550260"/>
    </source>
</evidence>
<proteinExistence type="predicted"/>
<organism evidence="2 3">
    <name type="scientific">Amycolatopsis echigonensis</name>
    <dbReference type="NCBI Taxonomy" id="2576905"/>
    <lineage>
        <taxon>Bacteria</taxon>
        <taxon>Bacillati</taxon>
        <taxon>Actinomycetota</taxon>
        <taxon>Actinomycetes</taxon>
        <taxon>Pseudonocardiales</taxon>
        <taxon>Pseudonocardiaceae</taxon>
        <taxon>Amycolatopsis</taxon>
    </lineage>
</organism>